<evidence type="ECO:0000313" key="2">
    <source>
        <dbReference type="EMBL" id="OCL04739.1"/>
    </source>
</evidence>
<sequence>DVKLTDWDGRQLLALSKILHKPKRTDKALQEFRNRVEGNQRELEKLLEQKEDDIAHSGIQHQHDISVRIAKAFRKLPADSKGKKSTGIHTKYSTAAAVPISHPNFDQASRVVELSRDLLSEYETISTNVRRANPEQDQSITIDWENHFDDTIRLLSTGHRLALRDIGKVLDSSKRNTNEQGGNAEDEDENEEVSSAFQWSRTNRSSGLTSTLQYAERGVRRIAKGLPRSEGF</sequence>
<name>A0A8E2JPF6_9PEZI</name>
<accession>A0A8E2JPF6</accession>
<dbReference type="OrthoDB" id="3934814at2759"/>
<reference evidence="2 3" key="1">
    <citation type="journal article" date="2016" name="Nat. Commun.">
        <title>Ectomycorrhizal ecology is imprinted in the genome of the dominant symbiotic fungus Cenococcum geophilum.</title>
        <authorList>
            <consortium name="DOE Joint Genome Institute"/>
            <person name="Peter M."/>
            <person name="Kohler A."/>
            <person name="Ohm R.A."/>
            <person name="Kuo A."/>
            <person name="Krutzmann J."/>
            <person name="Morin E."/>
            <person name="Arend M."/>
            <person name="Barry K.W."/>
            <person name="Binder M."/>
            <person name="Choi C."/>
            <person name="Clum A."/>
            <person name="Copeland A."/>
            <person name="Grisel N."/>
            <person name="Haridas S."/>
            <person name="Kipfer T."/>
            <person name="LaButti K."/>
            <person name="Lindquist E."/>
            <person name="Lipzen A."/>
            <person name="Maire R."/>
            <person name="Meier B."/>
            <person name="Mihaltcheva S."/>
            <person name="Molinier V."/>
            <person name="Murat C."/>
            <person name="Poggeler S."/>
            <person name="Quandt C.A."/>
            <person name="Sperisen C."/>
            <person name="Tritt A."/>
            <person name="Tisserant E."/>
            <person name="Crous P.W."/>
            <person name="Henrissat B."/>
            <person name="Nehls U."/>
            <person name="Egli S."/>
            <person name="Spatafora J.W."/>
            <person name="Grigoriev I.V."/>
            <person name="Martin F.M."/>
        </authorList>
    </citation>
    <scope>NUCLEOTIDE SEQUENCE [LARGE SCALE GENOMIC DNA]</scope>
    <source>
        <strain evidence="2 3">CBS 207.34</strain>
    </source>
</reference>
<feature type="compositionally biased region" description="Polar residues" evidence="1">
    <location>
        <begin position="193"/>
        <end position="213"/>
    </location>
</feature>
<organism evidence="2 3">
    <name type="scientific">Glonium stellatum</name>
    <dbReference type="NCBI Taxonomy" id="574774"/>
    <lineage>
        <taxon>Eukaryota</taxon>
        <taxon>Fungi</taxon>
        <taxon>Dikarya</taxon>
        <taxon>Ascomycota</taxon>
        <taxon>Pezizomycotina</taxon>
        <taxon>Dothideomycetes</taxon>
        <taxon>Pleosporomycetidae</taxon>
        <taxon>Gloniales</taxon>
        <taxon>Gloniaceae</taxon>
        <taxon>Glonium</taxon>
    </lineage>
</organism>
<proteinExistence type="predicted"/>
<evidence type="ECO:0000256" key="1">
    <source>
        <dbReference type="SAM" id="MobiDB-lite"/>
    </source>
</evidence>
<dbReference type="EMBL" id="KV750449">
    <property type="protein sequence ID" value="OCL04739.1"/>
    <property type="molecule type" value="Genomic_DNA"/>
</dbReference>
<feature type="region of interest" description="Disordered" evidence="1">
    <location>
        <begin position="173"/>
        <end position="213"/>
    </location>
</feature>
<dbReference type="Proteomes" id="UP000250140">
    <property type="component" value="Unassembled WGS sequence"/>
</dbReference>
<evidence type="ECO:0000313" key="3">
    <source>
        <dbReference type="Proteomes" id="UP000250140"/>
    </source>
</evidence>
<dbReference type="AlphaFoldDB" id="A0A8E2JPF6"/>
<keyword evidence="3" id="KW-1185">Reference proteome</keyword>
<gene>
    <name evidence="2" type="ORF">AOQ84DRAFT_415553</name>
</gene>
<protein>
    <submittedName>
        <fullName evidence="2">Uncharacterized protein</fullName>
    </submittedName>
</protein>
<feature type="non-terminal residue" evidence="2">
    <location>
        <position position="232"/>
    </location>
</feature>